<dbReference type="InterPro" id="IPR032710">
    <property type="entry name" value="NTF2-like_dom_sf"/>
</dbReference>
<evidence type="ECO:0000256" key="1">
    <source>
        <dbReference type="SAM" id="SignalP"/>
    </source>
</evidence>
<evidence type="ECO:0000259" key="2">
    <source>
        <dbReference type="Pfam" id="PF14534"/>
    </source>
</evidence>
<accession>A0ABW1YS90</accession>
<evidence type="ECO:0000313" key="4">
    <source>
        <dbReference type="Proteomes" id="UP001596425"/>
    </source>
</evidence>
<name>A0ABW1YS90_9GAMM</name>
<proteinExistence type="predicted"/>
<feature type="signal peptide" evidence="1">
    <location>
        <begin position="1"/>
        <end position="22"/>
    </location>
</feature>
<dbReference type="Proteomes" id="UP001596425">
    <property type="component" value="Unassembled WGS sequence"/>
</dbReference>
<keyword evidence="4" id="KW-1185">Reference proteome</keyword>
<dbReference type="EMBL" id="JBHSVR010000001">
    <property type="protein sequence ID" value="MFC6634753.1"/>
    <property type="molecule type" value="Genomic_DNA"/>
</dbReference>
<keyword evidence="1" id="KW-0732">Signal</keyword>
<dbReference type="InterPro" id="IPR027843">
    <property type="entry name" value="DUF4440"/>
</dbReference>
<comment type="caution">
    <text evidence="3">The sequence shown here is derived from an EMBL/GenBank/DDBJ whole genome shotgun (WGS) entry which is preliminary data.</text>
</comment>
<sequence>MRKLITALLLTGTSLANFPATAEEHPVVSGPPTSAQLVAEITDADRKLFDAVFNNCDLEASQGLVTDDFEFYHDKWGKNADSGAEFLSSVADMCKGRQNGRNVKARRKLVAGSVEIYPLKNFGAIQIGIHKFYGLPQGKEPVLRESGRFTHVWQKVDGQWKLARVLSYDHKPAD</sequence>
<dbReference type="SUPFAM" id="SSF54427">
    <property type="entry name" value="NTF2-like"/>
    <property type="match status" value="1"/>
</dbReference>
<evidence type="ECO:0000313" key="3">
    <source>
        <dbReference type="EMBL" id="MFC6634753.1"/>
    </source>
</evidence>
<dbReference type="Pfam" id="PF14534">
    <property type="entry name" value="DUF4440"/>
    <property type="match status" value="1"/>
</dbReference>
<organism evidence="3 4">
    <name type="scientific">Microbulbifer taiwanensis</name>
    <dbReference type="NCBI Taxonomy" id="986746"/>
    <lineage>
        <taxon>Bacteria</taxon>
        <taxon>Pseudomonadati</taxon>
        <taxon>Pseudomonadota</taxon>
        <taxon>Gammaproteobacteria</taxon>
        <taxon>Cellvibrionales</taxon>
        <taxon>Microbulbiferaceae</taxon>
        <taxon>Microbulbifer</taxon>
    </lineage>
</organism>
<protein>
    <submittedName>
        <fullName evidence="3">Nuclear transport factor 2 family protein</fullName>
    </submittedName>
</protein>
<dbReference type="Gene3D" id="3.10.450.50">
    <property type="match status" value="1"/>
</dbReference>
<feature type="chain" id="PRO_5046439573" evidence="1">
    <location>
        <begin position="23"/>
        <end position="174"/>
    </location>
</feature>
<dbReference type="RefSeq" id="WP_193191601.1">
    <property type="nucleotide sequence ID" value="NZ_JACZFR010000021.1"/>
</dbReference>
<gene>
    <name evidence="3" type="ORF">ACFQBM_15810</name>
</gene>
<feature type="domain" description="DUF4440" evidence="2">
    <location>
        <begin position="41"/>
        <end position="162"/>
    </location>
</feature>
<reference evidence="4" key="1">
    <citation type="journal article" date="2019" name="Int. J. Syst. Evol. Microbiol.">
        <title>The Global Catalogue of Microorganisms (GCM) 10K type strain sequencing project: providing services to taxonomists for standard genome sequencing and annotation.</title>
        <authorList>
            <consortium name="The Broad Institute Genomics Platform"/>
            <consortium name="The Broad Institute Genome Sequencing Center for Infectious Disease"/>
            <person name="Wu L."/>
            <person name="Ma J."/>
        </authorList>
    </citation>
    <scope>NUCLEOTIDE SEQUENCE [LARGE SCALE GENOMIC DNA]</scope>
    <source>
        <strain evidence="4">CGMCC 1.13718</strain>
    </source>
</reference>